<dbReference type="Proteomes" id="UP000230779">
    <property type="component" value="Unassembled WGS sequence"/>
</dbReference>
<evidence type="ECO:0000313" key="2">
    <source>
        <dbReference type="Proteomes" id="UP000230779"/>
    </source>
</evidence>
<reference evidence="1 2" key="1">
    <citation type="submission" date="2017-09" db="EMBL/GenBank/DDBJ databases">
        <title>Depth-based differentiation of microbial function through sediment-hosted aquifers and enrichment of novel symbionts in the deep terrestrial subsurface.</title>
        <authorList>
            <person name="Probst A.J."/>
            <person name="Ladd B."/>
            <person name="Jarett J.K."/>
            <person name="Geller-Mcgrath D.E."/>
            <person name="Sieber C.M."/>
            <person name="Emerson J.B."/>
            <person name="Anantharaman K."/>
            <person name="Thomas B.C."/>
            <person name="Malmstrom R."/>
            <person name="Stieglmeier M."/>
            <person name="Klingl A."/>
            <person name="Woyke T."/>
            <person name="Ryan C.M."/>
            <person name="Banfield J.F."/>
        </authorList>
    </citation>
    <scope>NUCLEOTIDE SEQUENCE [LARGE SCALE GENOMIC DNA]</scope>
    <source>
        <strain evidence="1">CG_4_10_14_0_8_um_filter_42_10</strain>
    </source>
</reference>
<protein>
    <recommendedName>
        <fullName evidence="3">DUF3795 domain-containing protein</fullName>
    </recommendedName>
</protein>
<dbReference type="Pfam" id="PF12675">
    <property type="entry name" value="DUF3795"/>
    <property type="match status" value="1"/>
</dbReference>
<sequence>MKPLFEEILIAPCGMNCGLCLHYLRAENKCPGCYTGRKVNGKPIKCGRRLCQERKGDFCFECGKFPCDSLKRLDKRYRERYGMSEIENLEYIKEHGLKKFLAKEQKKWQCPKCGGIICCHTSLCFNCQLKELKRKKKKYRRNEK</sequence>
<evidence type="ECO:0008006" key="3">
    <source>
        <dbReference type="Google" id="ProtNLM"/>
    </source>
</evidence>
<dbReference type="AlphaFoldDB" id="A0A2M7RL13"/>
<name>A0A2M7RL13_9BACT</name>
<organism evidence="1 2">
    <name type="scientific">Candidatus Kerfeldbacteria bacterium CG_4_10_14_0_8_um_filter_42_10</name>
    <dbReference type="NCBI Taxonomy" id="2014248"/>
    <lineage>
        <taxon>Bacteria</taxon>
        <taxon>Candidatus Kerfeldiibacteriota</taxon>
    </lineage>
</organism>
<dbReference type="EMBL" id="PFMD01000010">
    <property type="protein sequence ID" value="PIY97161.1"/>
    <property type="molecule type" value="Genomic_DNA"/>
</dbReference>
<accession>A0A2M7RL13</accession>
<dbReference type="InterPro" id="IPR024227">
    <property type="entry name" value="DUF3795"/>
</dbReference>
<proteinExistence type="predicted"/>
<gene>
    <name evidence="1" type="ORF">COY66_00955</name>
</gene>
<comment type="caution">
    <text evidence="1">The sequence shown here is derived from an EMBL/GenBank/DDBJ whole genome shotgun (WGS) entry which is preliminary data.</text>
</comment>
<evidence type="ECO:0000313" key="1">
    <source>
        <dbReference type="EMBL" id="PIY97161.1"/>
    </source>
</evidence>